<comment type="subcellular location">
    <subcellularLocation>
        <location evidence="1">Membrane</location>
        <topology evidence="1">Single-pass membrane protein</topology>
    </subcellularLocation>
</comment>
<dbReference type="PANTHER" id="PTHR27000:SF803">
    <property type="entry name" value="RECEPTOR-LIKE PROTEIN 45"/>
    <property type="match status" value="1"/>
</dbReference>
<protein>
    <submittedName>
        <fullName evidence="13">L domain-like protein</fullName>
    </submittedName>
</protein>
<keyword evidence="6 10" id="KW-1133">Transmembrane helix</keyword>
<evidence type="ECO:0000256" key="10">
    <source>
        <dbReference type="SAM" id="Phobius"/>
    </source>
</evidence>
<dbReference type="PRINTS" id="PR00019">
    <property type="entry name" value="LEURICHRPT"/>
</dbReference>
<evidence type="ECO:0000256" key="1">
    <source>
        <dbReference type="ARBA" id="ARBA00004167"/>
    </source>
</evidence>
<organism evidence="13 14">
    <name type="scientific">Anaeromyces robustus</name>
    <dbReference type="NCBI Taxonomy" id="1754192"/>
    <lineage>
        <taxon>Eukaryota</taxon>
        <taxon>Fungi</taxon>
        <taxon>Fungi incertae sedis</taxon>
        <taxon>Chytridiomycota</taxon>
        <taxon>Chytridiomycota incertae sedis</taxon>
        <taxon>Neocallimastigomycetes</taxon>
        <taxon>Neocallimastigales</taxon>
        <taxon>Neocallimastigaceae</taxon>
        <taxon>Anaeromyces</taxon>
    </lineage>
</organism>
<keyword evidence="2" id="KW-0433">Leucine-rich repeat</keyword>
<feature type="signal peptide" evidence="11">
    <location>
        <begin position="1"/>
        <end position="20"/>
    </location>
</feature>
<evidence type="ECO:0000256" key="5">
    <source>
        <dbReference type="ARBA" id="ARBA00022737"/>
    </source>
</evidence>
<evidence type="ECO:0000256" key="7">
    <source>
        <dbReference type="ARBA" id="ARBA00023136"/>
    </source>
</evidence>
<dbReference type="GO" id="GO:0016020">
    <property type="term" value="C:membrane"/>
    <property type="evidence" value="ECO:0007669"/>
    <property type="project" value="UniProtKB-SubCell"/>
</dbReference>
<keyword evidence="4 11" id="KW-0732">Signal</keyword>
<gene>
    <name evidence="13" type="ORF">BCR32DRAFT_268467</name>
</gene>
<dbReference type="EMBL" id="MCFG01000127">
    <property type="protein sequence ID" value="ORX81072.1"/>
    <property type="molecule type" value="Genomic_DNA"/>
</dbReference>
<dbReference type="Gene3D" id="3.80.10.10">
    <property type="entry name" value="Ribonuclease Inhibitor"/>
    <property type="match status" value="1"/>
</dbReference>
<keyword evidence="3 10" id="KW-0812">Transmembrane</keyword>
<dbReference type="SUPFAM" id="SSF52058">
    <property type="entry name" value="L domain-like"/>
    <property type="match status" value="1"/>
</dbReference>
<evidence type="ECO:0000256" key="9">
    <source>
        <dbReference type="ARBA" id="ARBA00023180"/>
    </source>
</evidence>
<feature type="chain" id="PRO_5012847332" evidence="11">
    <location>
        <begin position="21"/>
        <end position="728"/>
    </location>
</feature>
<feature type="transmembrane region" description="Helical" evidence="10">
    <location>
        <begin position="706"/>
        <end position="727"/>
    </location>
</feature>
<dbReference type="PANTHER" id="PTHR27000">
    <property type="entry name" value="LEUCINE-RICH REPEAT RECEPTOR-LIKE PROTEIN KINASE FAMILY PROTEIN-RELATED"/>
    <property type="match status" value="1"/>
</dbReference>
<comment type="caution">
    <text evidence="13">The sequence shown here is derived from an EMBL/GenBank/DDBJ whole genome shotgun (WGS) entry which is preliminary data.</text>
</comment>
<dbReference type="InterPro" id="IPR055414">
    <property type="entry name" value="LRR_R13L4/SHOC2-like"/>
</dbReference>
<keyword evidence="5" id="KW-0677">Repeat</keyword>
<evidence type="ECO:0000256" key="11">
    <source>
        <dbReference type="SAM" id="SignalP"/>
    </source>
</evidence>
<reference evidence="13 14" key="2">
    <citation type="submission" date="2016-08" db="EMBL/GenBank/DDBJ databases">
        <title>Pervasive Adenine N6-methylation of Active Genes in Fungi.</title>
        <authorList>
            <consortium name="DOE Joint Genome Institute"/>
            <person name="Mondo S.J."/>
            <person name="Dannebaum R.O."/>
            <person name="Kuo R.C."/>
            <person name="Labutti K."/>
            <person name="Haridas S."/>
            <person name="Kuo A."/>
            <person name="Salamov A."/>
            <person name="Ahrendt S.R."/>
            <person name="Lipzen A."/>
            <person name="Sullivan W."/>
            <person name="Andreopoulos W.B."/>
            <person name="Clum A."/>
            <person name="Lindquist E."/>
            <person name="Daum C."/>
            <person name="Ramamoorthy G.K."/>
            <person name="Gryganskyi A."/>
            <person name="Culley D."/>
            <person name="Magnuson J.K."/>
            <person name="James T.Y."/>
            <person name="O'Malley M.A."/>
            <person name="Stajich J.E."/>
            <person name="Spatafora J.W."/>
            <person name="Visel A."/>
            <person name="Grigoriev I.V."/>
        </authorList>
    </citation>
    <scope>NUCLEOTIDE SEQUENCE [LARGE SCALE GENOMIC DNA]</scope>
    <source>
        <strain evidence="13 14">S4</strain>
    </source>
</reference>
<evidence type="ECO:0000256" key="4">
    <source>
        <dbReference type="ARBA" id="ARBA00022729"/>
    </source>
</evidence>
<dbReference type="FunFam" id="3.80.10.10:FF:000383">
    <property type="entry name" value="Leucine-rich repeat receptor protein kinase EMS1"/>
    <property type="match status" value="1"/>
</dbReference>
<dbReference type="OrthoDB" id="2146192at2759"/>
<evidence type="ECO:0000256" key="2">
    <source>
        <dbReference type="ARBA" id="ARBA00022614"/>
    </source>
</evidence>
<dbReference type="Proteomes" id="UP000193944">
    <property type="component" value="Unassembled WGS sequence"/>
</dbReference>
<evidence type="ECO:0000313" key="14">
    <source>
        <dbReference type="Proteomes" id="UP000193944"/>
    </source>
</evidence>
<keyword evidence="9" id="KW-0325">Glycoprotein</keyword>
<dbReference type="Pfam" id="PF23598">
    <property type="entry name" value="LRR_14"/>
    <property type="match status" value="1"/>
</dbReference>
<keyword evidence="8" id="KW-0675">Receptor</keyword>
<feature type="domain" description="Disease resistance R13L4/SHOC-2-like LRR" evidence="12">
    <location>
        <begin position="555"/>
        <end position="657"/>
    </location>
</feature>
<sequence>MSKKSFIFAIFVGLITTVLSSELGNISFYGRGQASLATHWCSVESIRSSTGVHIYFPEEDETQSIATNNKIRNYPMIVYMPGKGNKNYSYINFSITNQSADLLESSKIKAELRISAPSAKDLIDEGYTCESIGLTCTNLTDYNFSKNEKEWLSKVDLRFYIESDDIRSDPQYDDEEVEYFRLQLSFGKLSTSWKEYVSQISFEEYFEDLPYREYLIRNYGSMPVNVHIGNTFFLKSRVIPLLTNGAPASGYSSYSWLINGADTMGIDTNDVYPDDNEKKIALIYSAVNKNDYAYYVHNSYSDTYGPPEAISFRIRSFFVNNFKLKIDNIKEFNLTTEYSIPRNCKIPNEEEVEILVDVRSLIYADSYHMVNNDITGFLIQAYTDNDHVKDKLVKQNKDEDYINSNTSKVYFYSFNLHNTYPTNLKPYTVVKYDSNLSNDCDISMHDHADWKGESYQWPTVISSVDKYYKLIVNAIDDSELNSENDLPDIFTTANECENGLRLIKRLYKTSTLRDKYSCDKEKLKLTVGKKFREDIISELDAGKVPEQLSIISLTSISRLNCSIFDYINIERFPYLKILQITNSEGLNCEIPDHIGKLKNLQTIDLKHNKLTGTIPESIGNLENLEILDLSYNELKGEMPINLNNLKNLKQFDVSINDELEGEVLEKTLESCNYLNTTICHYANTEYCYNGSDECPESTDLPNFSILNYQISFTLNLTISFILCLYIFN</sequence>
<evidence type="ECO:0000256" key="6">
    <source>
        <dbReference type="ARBA" id="ARBA00022989"/>
    </source>
</evidence>
<keyword evidence="14" id="KW-1185">Reference proteome</keyword>
<dbReference type="InterPro" id="IPR032675">
    <property type="entry name" value="LRR_dom_sf"/>
</dbReference>
<evidence type="ECO:0000256" key="3">
    <source>
        <dbReference type="ARBA" id="ARBA00022692"/>
    </source>
</evidence>
<name>A0A1Y1X5T6_9FUNG</name>
<evidence type="ECO:0000313" key="13">
    <source>
        <dbReference type="EMBL" id="ORX81072.1"/>
    </source>
</evidence>
<dbReference type="AlphaFoldDB" id="A0A1Y1X5T6"/>
<keyword evidence="7 10" id="KW-0472">Membrane</keyword>
<evidence type="ECO:0000256" key="8">
    <source>
        <dbReference type="ARBA" id="ARBA00023170"/>
    </source>
</evidence>
<reference evidence="13 14" key="1">
    <citation type="submission" date="2016-08" db="EMBL/GenBank/DDBJ databases">
        <title>A Parts List for Fungal Cellulosomes Revealed by Comparative Genomics.</title>
        <authorList>
            <consortium name="DOE Joint Genome Institute"/>
            <person name="Haitjema C.H."/>
            <person name="Gilmore S.P."/>
            <person name="Henske J.K."/>
            <person name="Solomon K.V."/>
            <person name="De Groot R."/>
            <person name="Kuo A."/>
            <person name="Mondo S.J."/>
            <person name="Salamov A.A."/>
            <person name="Labutti K."/>
            <person name="Zhao Z."/>
            <person name="Chiniquy J."/>
            <person name="Barry K."/>
            <person name="Brewer H.M."/>
            <person name="Purvine S.O."/>
            <person name="Wright A.T."/>
            <person name="Boxma B."/>
            <person name="Van Alen T."/>
            <person name="Hackstein J.H."/>
            <person name="Baker S.E."/>
            <person name="Grigoriev I.V."/>
            <person name="O'Malley M.A."/>
        </authorList>
    </citation>
    <scope>NUCLEOTIDE SEQUENCE [LARGE SCALE GENOMIC DNA]</scope>
    <source>
        <strain evidence="13 14">S4</strain>
    </source>
</reference>
<proteinExistence type="predicted"/>
<accession>A0A1Y1X5T6</accession>
<evidence type="ECO:0000259" key="12">
    <source>
        <dbReference type="Pfam" id="PF23598"/>
    </source>
</evidence>